<reference evidence="2" key="1">
    <citation type="journal article" date="2013" name="J. Plant Res.">
        <title>Effect of fungi and light on seed germination of three Opuntia species from semiarid lands of central Mexico.</title>
        <authorList>
            <person name="Delgado-Sanchez P."/>
            <person name="Jimenez-Bremont J.F."/>
            <person name="Guerrero-Gonzalez Mde L."/>
            <person name="Flores J."/>
        </authorList>
    </citation>
    <scope>NUCLEOTIDE SEQUENCE</scope>
    <source>
        <tissue evidence="2">Cladode</tissue>
    </source>
</reference>
<feature type="transmembrane region" description="Helical" evidence="1">
    <location>
        <begin position="57"/>
        <end position="76"/>
    </location>
</feature>
<name>A0A7C8ZLP0_OPUST</name>
<protein>
    <submittedName>
        <fullName evidence="2">Uncharacterized protein</fullName>
    </submittedName>
</protein>
<keyword evidence="1" id="KW-1133">Transmembrane helix</keyword>
<evidence type="ECO:0000256" key="1">
    <source>
        <dbReference type="SAM" id="Phobius"/>
    </source>
</evidence>
<proteinExistence type="predicted"/>
<dbReference type="AlphaFoldDB" id="A0A7C8ZLP0"/>
<keyword evidence="1" id="KW-0812">Transmembrane</keyword>
<keyword evidence="1" id="KW-0472">Membrane</keyword>
<dbReference type="EMBL" id="GISG01141808">
    <property type="protein sequence ID" value="MBA4645310.1"/>
    <property type="molecule type" value="Transcribed_RNA"/>
</dbReference>
<organism evidence="2">
    <name type="scientific">Opuntia streptacantha</name>
    <name type="common">Prickly pear cactus</name>
    <name type="synonym">Opuntia cardona</name>
    <dbReference type="NCBI Taxonomy" id="393608"/>
    <lineage>
        <taxon>Eukaryota</taxon>
        <taxon>Viridiplantae</taxon>
        <taxon>Streptophyta</taxon>
        <taxon>Embryophyta</taxon>
        <taxon>Tracheophyta</taxon>
        <taxon>Spermatophyta</taxon>
        <taxon>Magnoliopsida</taxon>
        <taxon>eudicotyledons</taxon>
        <taxon>Gunneridae</taxon>
        <taxon>Pentapetalae</taxon>
        <taxon>Caryophyllales</taxon>
        <taxon>Cactineae</taxon>
        <taxon>Cactaceae</taxon>
        <taxon>Opuntioideae</taxon>
        <taxon>Opuntia</taxon>
    </lineage>
</organism>
<accession>A0A7C8ZLP0</accession>
<reference evidence="2" key="2">
    <citation type="submission" date="2020-07" db="EMBL/GenBank/DDBJ databases">
        <authorList>
            <person name="Vera ALvarez R."/>
            <person name="Arias-Moreno D.M."/>
            <person name="Jimenez-Jacinto V."/>
            <person name="Jimenez-Bremont J.F."/>
            <person name="Swaminathan K."/>
            <person name="Moose S.P."/>
            <person name="Guerrero-Gonzalez M.L."/>
            <person name="Marino-Ramirez L."/>
            <person name="Landsman D."/>
            <person name="Rodriguez-Kessler M."/>
            <person name="Delgado-Sanchez P."/>
        </authorList>
    </citation>
    <scope>NUCLEOTIDE SEQUENCE</scope>
    <source>
        <tissue evidence="2">Cladode</tissue>
    </source>
</reference>
<sequence>MTEPSWFYNGKRLLKDPAICSHIFTGSHKGRTHDSILITYKSSWQVFMDHQEVKESLLLFFSCILATTASVASIFLEEVSCKKFTLKSHHYGKGSHIQKTEFPVSSHKMFQH</sequence>
<evidence type="ECO:0000313" key="2">
    <source>
        <dbReference type="EMBL" id="MBA4645310.1"/>
    </source>
</evidence>